<proteinExistence type="inferred from homology"/>
<dbReference type="GO" id="GO:0009396">
    <property type="term" value="P:folic acid-containing compound biosynthetic process"/>
    <property type="evidence" value="ECO:0007669"/>
    <property type="project" value="TreeGrafter"/>
</dbReference>
<keyword evidence="8" id="KW-1185">Reference proteome</keyword>
<dbReference type="InterPro" id="IPR037171">
    <property type="entry name" value="NagB/RpiA_transferase-like"/>
</dbReference>
<keyword evidence="2 6" id="KW-0547">Nucleotide-binding</keyword>
<sequence length="191" mass="20906">MEGKELQTVGIVEDALKSGKHVFVPYIHRKQGSKDSEMQMLELKSREDYKSLQPDTWGIPSLPAASLAERANSFGGNGINSGTALEELLDMIVMPGMAFDSKLERLGHGKGYYDRFLLRCARAAEASSTKMPKLSTIPFHPMFPACLTFPPVALALAEQMCQSVPTGPHDWPIDALITGTSELLTRPDGAW</sequence>
<evidence type="ECO:0000256" key="3">
    <source>
        <dbReference type="ARBA" id="ARBA00022840"/>
    </source>
</evidence>
<evidence type="ECO:0000256" key="2">
    <source>
        <dbReference type="ARBA" id="ARBA00022741"/>
    </source>
</evidence>
<dbReference type="Proteomes" id="UP000327013">
    <property type="component" value="Unassembled WGS sequence"/>
</dbReference>
<dbReference type="GO" id="GO:0030272">
    <property type="term" value="F:5-formyltetrahydrofolate cyclo-ligase activity"/>
    <property type="evidence" value="ECO:0007669"/>
    <property type="project" value="UniProtKB-EC"/>
</dbReference>
<dbReference type="PANTHER" id="PTHR23407:SF1">
    <property type="entry name" value="5-FORMYLTETRAHYDROFOLATE CYCLO-LIGASE"/>
    <property type="match status" value="1"/>
</dbReference>
<comment type="similarity">
    <text evidence="1">Belongs to the 5-formyltetrahydrofolate cyclo-ligase family.</text>
</comment>
<feature type="binding site" evidence="6">
    <location>
        <begin position="105"/>
        <end position="113"/>
    </location>
    <ligand>
        <name>ATP</name>
        <dbReference type="ChEBI" id="CHEBI:30616"/>
    </ligand>
</feature>
<dbReference type="InterPro" id="IPR024185">
    <property type="entry name" value="FTHF_cligase-like_sf"/>
</dbReference>
<evidence type="ECO:0000256" key="1">
    <source>
        <dbReference type="ARBA" id="ARBA00010638"/>
    </source>
</evidence>
<gene>
    <name evidence="7" type="ORF">FH972_026657</name>
</gene>
<dbReference type="PANTHER" id="PTHR23407">
    <property type="entry name" value="ATPASE INHIBITOR/5-FORMYLTETRAHYDROFOLATE CYCLO-LIGASE"/>
    <property type="match status" value="1"/>
</dbReference>
<evidence type="ECO:0000256" key="4">
    <source>
        <dbReference type="ARBA" id="ARBA00036539"/>
    </source>
</evidence>
<dbReference type="AlphaFoldDB" id="A0A5N6L4N4"/>
<dbReference type="SUPFAM" id="SSF100950">
    <property type="entry name" value="NagB/RpiA/CoA transferase-like"/>
    <property type="match status" value="1"/>
</dbReference>
<dbReference type="GO" id="GO:0035999">
    <property type="term" value="P:tetrahydrofolate interconversion"/>
    <property type="evidence" value="ECO:0007669"/>
    <property type="project" value="TreeGrafter"/>
</dbReference>
<dbReference type="Gene3D" id="3.40.50.10420">
    <property type="entry name" value="NagB/RpiA/CoA transferase-like"/>
    <property type="match status" value="1"/>
</dbReference>
<dbReference type="PIRSF" id="PIRSF006806">
    <property type="entry name" value="FTHF_cligase"/>
    <property type="match status" value="1"/>
</dbReference>
<protein>
    <recommendedName>
        <fullName evidence="5">5-formyltetrahydrofolate cyclo-ligase</fullName>
        <ecNumber evidence="5">6.3.3.2</ecNumber>
    </recommendedName>
</protein>
<organism evidence="7 8">
    <name type="scientific">Carpinus fangiana</name>
    <dbReference type="NCBI Taxonomy" id="176857"/>
    <lineage>
        <taxon>Eukaryota</taxon>
        <taxon>Viridiplantae</taxon>
        <taxon>Streptophyta</taxon>
        <taxon>Embryophyta</taxon>
        <taxon>Tracheophyta</taxon>
        <taxon>Spermatophyta</taxon>
        <taxon>Magnoliopsida</taxon>
        <taxon>eudicotyledons</taxon>
        <taxon>Gunneridae</taxon>
        <taxon>Pentapetalae</taxon>
        <taxon>rosids</taxon>
        <taxon>fabids</taxon>
        <taxon>Fagales</taxon>
        <taxon>Betulaceae</taxon>
        <taxon>Carpinus</taxon>
    </lineage>
</organism>
<keyword evidence="3 6" id="KW-0067">ATP-binding</keyword>
<dbReference type="EMBL" id="VIBQ01000102">
    <property type="protein sequence ID" value="KAB8772367.1"/>
    <property type="molecule type" value="Genomic_DNA"/>
</dbReference>
<dbReference type="GO" id="GO:0005739">
    <property type="term" value="C:mitochondrion"/>
    <property type="evidence" value="ECO:0007669"/>
    <property type="project" value="TreeGrafter"/>
</dbReference>
<evidence type="ECO:0000256" key="6">
    <source>
        <dbReference type="PIRSR" id="PIRSR006806-1"/>
    </source>
</evidence>
<dbReference type="Pfam" id="PF01812">
    <property type="entry name" value="5-FTHF_cyc-lig"/>
    <property type="match status" value="1"/>
</dbReference>
<comment type="caution">
    <text evidence="7">The sequence shown here is derived from an EMBL/GenBank/DDBJ whole genome shotgun (WGS) entry which is preliminary data.</text>
</comment>
<evidence type="ECO:0000313" key="8">
    <source>
        <dbReference type="Proteomes" id="UP000327013"/>
    </source>
</evidence>
<dbReference type="OrthoDB" id="2015992at2759"/>
<evidence type="ECO:0000313" key="7">
    <source>
        <dbReference type="EMBL" id="KAB8772367.1"/>
    </source>
</evidence>
<reference evidence="7 8" key="1">
    <citation type="submission" date="2019-06" db="EMBL/GenBank/DDBJ databases">
        <title>A chromosomal-level reference genome of Carpinus fangiana (Coryloideae, Betulaceae).</title>
        <authorList>
            <person name="Yang X."/>
            <person name="Wang Z."/>
            <person name="Zhang L."/>
            <person name="Hao G."/>
            <person name="Liu J."/>
            <person name="Yang Y."/>
        </authorList>
    </citation>
    <scope>NUCLEOTIDE SEQUENCE [LARGE SCALE GENOMIC DNA]</scope>
    <source>
        <strain evidence="7">Cfa_2016G</strain>
        <tissue evidence="7">Leaf</tissue>
    </source>
</reference>
<accession>A0A5N6L4N4</accession>
<comment type="catalytic activity">
    <reaction evidence="4">
        <text>(6S)-5-formyl-5,6,7,8-tetrahydrofolate + ATP = (6R)-5,10-methenyltetrahydrofolate + ADP + phosphate</text>
        <dbReference type="Rhea" id="RHEA:10488"/>
        <dbReference type="ChEBI" id="CHEBI:30616"/>
        <dbReference type="ChEBI" id="CHEBI:43474"/>
        <dbReference type="ChEBI" id="CHEBI:57455"/>
        <dbReference type="ChEBI" id="CHEBI:57457"/>
        <dbReference type="ChEBI" id="CHEBI:456216"/>
        <dbReference type="EC" id="6.3.3.2"/>
    </reaction>
</comment>
<dbReference type="InterPro" id="IPR002698">
    <property type="entry name" value="FTHF_cligase"/>
</dbReference>
<evidence type="ECO:0000256" key="5">
    <source>
        <dbReference type="ARBA" id="ARBA00038966"/>
    </source>
</evidence>
<name>A0A5N6L4N4_9ROSI</name>
<dbReference type="EC" id="6.3.3.2" evidence="5"/>
<dbReference type="GO" id="GO:0005524">
    <property type="term" value="F:ATP binding"/>
    <property type="evidence" value="ECO:0007669"/>
    <property type="project" value="UniProtKB-KW"/>
</dbReference>